<keyword evidence="6" id="KW-0131">Cell cycle</keyword>
<dbReference type="GO" id="GO:0005634">
    <property type="term" value="C:nucleus"/>
    <property type="evidence" value="ECO:0007669"/>
    <property type="project" value="UniProtKB-SubCell"/>
</dbReference>
<comment type="subcellular location">
    <subcellularLocation>
        <location evidence="2">Chromosome</location>
        <location evidence="2">Telomere</location>
    </subcellularLocation>
    <subcellularLocation>
        <location evidence="1">Nucleus</location>
    </subcellularLocation>
</comment>
<feature type="compositionally biased region" description="Polar residues" evidence="7">
    <location>
        <begin position="1398"/>
        <end position="1412"/>
    </location>
</feature>
<protein>
    <recommendedName>
        <fullName evidence="8">Telomere-associated protein Rif1 N-terminal domain-containing protein</fullName>
    </recommendedName>
</protein>
<proteinExistence type="predicted"/>
<feature type="compositionally biased region" description="Polar residues" evidence="7">
    <location>
        <begin position="1229"/>
        <end position="1239"/>
    </location>
</feature>
<accession>A0A292PQ65</accession>
<dbReference type="EMBL" id="LN891122">
    <property type="protein sequence ID" value="CUS08597.1"/>
    <property type="molecule type" value="Genomic_DNA"/>
</dbReference>
<reference evidence="9" key="1">
    <citation type="submission" date="2015-10" db="EMBL/GenBank/DDBJ databases">
        <authorList>
            <person name="Regsiter A."/>
            <person name="william w."/>
        </authorList>
    </citation>
    <scope>NUCLEOTIDE SEQUENCE</scope>
    <source>
        <strain evidence="9">Montdore</strain>
    </source>
</reference>
<feature type="compositionally biased region" description="Low complexity" evidence="7">
    <location>
        <begin position="1289"/>
        <end position="1298"/>
    </location>
</feature>
<keyword evidence="10" id="KW-1185">Reference proteome</keyword>
<feature type="compositionally biased region" description="Polar residues" evidence="7">
    <location>
        <begin position="63"/>
        <end position="73"/>
    </location>
</feature>
<dbReference type="SUPFAM" id="SSF48371">
    <property type="entry name" value="ARM repeat"/>
    <property type="match status" value="1"/>
</dbReference>
<feature type="region of interest" description="Disordered" evidence="7">
    <location>
        <begin position="1630"/>
        <end position="1701"/>
    </location>
</feature>
<feature type="compositionally biased region" description="Low complexity" evidence="7">
    <location>
        <begin position="1520"/>
        <end position="1530"/>
    </location>
</feature>
<evidence type="ECO:0000259" key="8">
    <source>
        <dbReference type="Pfam" id="PF12231"/>
    </source>
</evidence>
<dbReference type="Pfam" id="PF12231">
    <property type="entry name" value="Rif1_N"/>
    <property type="match status" value="1"/>
</dbReference>
<evidence type="ECO:0000256" key="3">
    <source>
        <dbReference type="ARBA" id="ARBA00022454"/>
    </source>
</evidence>
<feature type="region of interest" description="Disordered" evidence="7">
    <location>
        <begin position="1"/>
        <end position="88"/>
    </location>
</feature>
<feature type="compositionally biased region" description="Basic residues" evidence="7">
    <location>
        <begin position="1426"/>
        <end position="1442"/>
    </location>
</feature>
<feature type="compositionally biased region" description="Polar residues" evidence="7">
    <location>
        <begin position="1"/>
        <end position="11"/>
    </location>
</feature>
<evidence type="ECO:0000313" key="10">
    <source>
        <dbReference type="Proteomes" id="UP001412239"/>
    </source>
</evidence>
<dbReference type="InterPro" id="IPR016024">
    <property type="entry name" value="ARM-type_fold"/>
</dbReference>
<sequence>MVQSETTSSYFVGTKSRSVEQTQPRPPTPPRESPRSASKTKRLVEKDCSADSATESVVEPSSREITPPSSSGDNAAGKPKKRVGWSPWTKYHKPDSPLSVTPIRSAIDPKSLKSILKPYSSPIPLFDDKLAFEQSVPESLPRMLESIIRALESSERSKKLDAYVTFSSSIKAYDSIPDLAAMAEKLPSLCLFIKRDFDAKLDESGKSDSQLVQQAIKVLTVLAWTSRLAESMDDGMASWFLQIAIERVQDSHTPKLIVNHLLHFLAQQRFPQRIMTPERSNQIITALDSLDQRVMGKSITRERIDVYFKLLSQAKQIMLARVNDWMDNLFGGLLSSVKEVRNRALACVAEIPRALGSEKSTARCLSSIFSRDVGNGKRMFELIKERLELFIKDGEGVFVARMWGIVLLLIRVTAAEQWEFFTHWLRVIEGCFNVSDKDVKVEAQMAWQKLIYAMNIGPTTARKLLELLCKPLGQYLDPKNALSNTKRPRMAAMVNISVLLYYGFRPNAPHKQLSEIWDVVVVGLLERLALSSKDEVEGGCKILSAVLEGSPQKPWSEDRALKPPTMSPNELPRLDPKWVRSNSATVLRTVEVALRRTPWKASETDDGPKLLWVRSVKAVADAGSKEIKISGDLIDAVAHLLALFRRIWKVGPTAFNDLKDGSSEPFIKKFVFLVNAALSALGTLPFTEKLLSLDEENNFAPAATPMHKYSSGNNSTIVHSPVLHMISMFLLPTEGVIVDEEYHDCVKAVLWRCCSSQDSRRKKLALIASCASLLPYKDADTLDLGMWQTLADLVALSLPIPTRERILLSPSPVGGEFRDAVKVLEWGCRYDLLGWESLLSRLCETVQNEQGDVHLAIGIIDPLAEIIKHQSTDHDRGLQQCKYLMSRVHYSKAKSHGDGATRTPFAALGRKPNTADPLEKLYDLIDHFLRKSYSSSAEGKALSEAIALLDILGDLSNRCPSISLAALLKRTQEGVGVWVLDLDHLIKTKHGEAVAQVISAWRKITDAIARLPQHDGKILADLATLIKCGLESRLKPIVNLSVKSWNLTFGEQESIIYPKRVRGALKRLRPVADLKLPSFLDELEDDIIPTPPQFSESQEGLEEFMQEKEAWTSPSPSRSVASPFKPQSRVSSPLTGPREGLFGSRPRRSLGTRNLQNPPARPKHMDSQIEFAAIETDLIGKDGFISNSQLTERQKEVKERQSETAILFGNLNANSTSKRGRLPRDPTKAASSPQSTRLSRSPAKDSGRSRFGESLQAKFSQSNFPESPLPKHTGNLKAHAPETDPPAAPTADTAVDSPGALDTDEMIDVVGVGVYEVETRQGSSGSPSVEDDNFVDAPEDRISSGEEVEEVPKNSANIVVEISHVQGSRVCGEESHPESRFSPASSENEEISKVCEPNTESDSPQSRESSPGAQIMTEERAASKLPAKRRRARARPRRRSLVRKASESPKKVSGTITVAEPDAWQSKSPASSHHAYGEHTECPPQVSQPNQTSSPSKSSSSPRKPTTSAMSPPITRSSAKKAAIAKPPASTRSTRKRKLEAVDHYGLNNDENPSHSAENLATPTPKRRNTASLPVRRTRSSAKEPSKSNDNGPDVSFIKETQLSVNSSINNSQDHVDEIVGPTPYVGSKAHTLFTEGTPKSSRGKGRLDLTDAWTETVEDTPRTPDTPRRLKKSPGTPMQSQDARPMIGSEKVADPGPFRRIGACRSLSTKQLETMPEPTGGETAINGLQKALRALESASLSPDECRRAENILFDAFSQLRRKGTK</sequence>
<dbReference type="GO" id="GO:0140445">
    <property type="term" value="C:chromosome, telomeric repeat region"/>
    <property type="evidence" value="ECO:0007669"/>
    <property type="project" value="TreeGrafter"/>
</dbReference>
<gene>
    <name evidence="9" type="ORF">GSTUAT00007314001</name>
</gene>
<dbReference type="PANTHER" id="PTHR22928:SF3">
    <property type="entry name" value="TELOMERE-ASSOCIATED PROTEIN RIF1"/>
    <property type="match status" value="1"/>
</dbReference>
<dbReference type="GO" id="GO:0000723">
    <property type="term" value="P:telomere maintenance"/>
    <property type="evidence" value="ECO:0007669"/>
    <property type="project" value="TreeGrafter"/>
</dbReference>
<keyword evidence="3" id="KW-0158">Chromosome</keyword>
<feature type="compositionally biased region" description="Basic and acidic residues" evidence="7">
    <location>
        <begin position="1242"/>
        <end position="1251"/>
    </location>
</feature>
<feature type="region of interest" description="Disordered" evidence="7">
    <location>
        <begin position="1087"/>
        <end position="1164"/>
    </location>
</feature>
<dbReference type="InterPro" id="IPR022031">
    <property type="entry name" value="Rif1_N"/>
</dbReference>
<feature type="region of interest" description="Disordered" evidence="7">
    <location>
        <begin position="1205"/>
        <end position="1601"/>
    </location>
</feature>
<feature type="compositionally biased region" description="Low complexity" evidence="7">
    <location>
        <begin position="1492"/>
        <end position="1508"/>
    </location>
</feature>
<organism evidence="9 10">
    <name type="scientific">Tuber aestivum</name>
    <name type="common">summer truffle</name>
    <dbReference type="NCBI Taxonomy" id="59557"/>
    <lineage>
        <taxon>Eukaryota</taxon>
        <taxon>Fungi</taxon>
        <taxon>Dikarya</taxon>
        <taxon>Ascomycota</taxon>
        <taxon>Pezizomycotina</taxon>
        <taxon>Pezizomycetes</taxon>
        <taxon>Pezizales</taxon>
        <taxon>Tuberaceae</taxon>
        <taxon>Tuber</taxon>
    </lineage>
</organism>
<evidence type="ECO:0000313" key="9">
    <source>
        <dbReference type="EMBL" id="CUS08597.1"/>
    </source>
</evidence>
<dbReference type="Proteomes" id="UP001412239">
    <property type="component" value="Unassembled WGS sequence"/>
</dbReference>
<keyword evidence="4" id="KW-0779">Telomere</keyword>
<feature type="compositionally biased region" description="Polar residues" evidence="7">
    <location>
        <begin position="1549"/>
        <end position="1562"/>
    </location>
</feature>
<evidence type="ECO:0000256" key="1">
    <source>
        <dbReference type="ARBA" id="ARBA00004123"/>
    </source>
</evidence>
<evidence type="ECO:0000256" key="7">
    <source>
        <dbReference type="SAM" id="MobiDB-lite"/>
    </source>
</evidence>
<keyword evidence="5" id="KW-0539">Nucleus</keyword>
<evidence type="ECO:0000256" key="6">
    <source>
        <dbReference type="ARBA" id="ARBA00023306"/>
    </source>
</evidence>
<feature type="domain" description="Telomere-associated protein Rif1 N-terminal" evidence="8">
    <location>
        <begin position="151"/>
        <end position="521"/>
    </location>
</feature>
<evidence type="ECO:0000256" key="2">
    <source>
        <dbReference type="ARBA" id="ARBA00004574"/>
    </source>
</evidence>
<evidence type="ECO:0000256" key="4">
    <source>
        <dbReference type="ARBA" id="ARBA00022895"/>
    </source>
</evidence>
<name>A0A292PQ65_9PEZI</name>
<dbReference type="PANTHER" id="PTHR22928">
    <property type="entry name" value="TELOMERE-ASSOCIATED PROTEIN RIF1"/>
    <property type="match status" value="1"/>
</dbReference>
<feature type="compositionally biased region" description="Basic and acidic residues" evidence="7">
    <location>
        <begin position="1660"/>
        <end position="1669"/>
    </location>
</feature>
<feature type="region of interest" description="Disordered" evidence="7">
    <location>
        <begin position="552"/>
        <end position="574"/>
    </location>
</feature>
<evidence type="ECO:0000256" key="5">
    <source>
        <dbReference type="ARBA" id="ARBA00023242"/>
    </source>
</evidence>